<organism evidence="3 4">
    <name type="scientific">Phlyctema vagabunda</name>
    <dbReference type="NCBI Taxonomy" id="108571"/>
    <lineage>
        <taxon>Eukaryota</taxon>
        <taxon>Fungi</taxon>
        <taxon>Dikarya</taxon>
        <taxon>Ascomycota</taxon>
        <taxon>Pezizomycotina</taxon>
        <taxon>Leotiomycetes</taxon>
        <taxon>Helotiales</taxon>
        <taxon>Dermateaceae</taxon>
        <taxon>Phlyctema</taxon>
    </lineage>
</organism>
<dbReference type="EMBL" id="JBFCZG010000001">
    <property type="protein sequence ID" value="KAL3427246.1"/>
    <property type="molecule type" value="Genomic_DNA"/>
</dbReference>
<proteinExistence type="predicted"/>
<feature type="compositionally biased region" description="Acidic residues" evidence="2">
    <location>
        <begin position="824"/>
        <end position="833"/>
    </location>
</feature>
<evidence type="ECO:0000313" key="4">
    <source>
        <dbReference type="Proteomes" id="UP001629113"/>
    </source>
</evidence>
<feature type="compositionally biased region" description="Low complexity" evidence="2">
    <location>
        <begin position="118"/>
        <end position="129"/>
    </location>
</feature>
<reference evidence="3 4" key="1">
    <citation type="submission" date="2024-06" db="EMBL/GenBank/DDBJ databases">
        <title>Complete genome of Phlyctema vagabunda strain 19-DSS-EL-015.</title>
        <authorList>
            <person name="Fiorenzani C."/>
        </authorList>
    </citation>
    <scope>NUCLEOTIDE SEQUENCE [LARGE SCALE GENOMIC DNA]</scope>
    <source>
        <strain evidence="3 4">19-DSS-EL-015</strain>
    </source>
</reference>
<evidence type="ECO:0000256" key="1">
    <source>
        <dbReference type="SAM" id="Coils"/>
    </source>
</evidence>
<protein>
    <submittedName>
        <fullName evidence="3">Uncharacterized protein</fullName>
    </submittedName>
</protein>
<keyword evidence="4" id="KW-1185">Reference proteome</keyword>
<sequence length="833" mass="93072">MPLKRSRAGPRSRGGSQPAAGHDLSDEEMVDAGFGEQVGSARSGTVHPAEEMDSGSDDGDDAGHEAELDAISEGASEGEDASSAPARPSNYAPAGGTLGRNSNALPTRGSAQSRPRPRNATRPTAPAATHGQGGHSATVESDHSAGSDYAGTDIDIDQLPQAAAAEHQRRPASRVTIAEAPATKKKNPTIAPTPFAGSYRSRLTELSLKHAPEILPLLAHVNCSLLSGPTIPTLEELKQHAQAVTILIRELSLSTSGGFIDNANITVKDAEGNRVVVPPFTKGETFDWLNDLQKVYVNTDEHHRLPLVGVANTLDHEELDDFDDADPENPLSAAHWYREWEKCPLTANDVTKSEPGTPSLPFATHQNLIRHANQVLELLDHEYSAKGGLLSILPPAEQKEQRALAETTLLGQMIVWMQSLVLRVHTLERQYANATDILHGESTAPHQLLQKLGVAGRQARLMVYPQDRFVLANCGEDVWNFLNEQLQKKATAEENQRIEERFHGVANQDEDEHYDNLVCVDIYTRYYRLVGQSEKTIFICPAWELHPGVKVTRELEQKPSIVSVVKPVYPDRASEWMMRNNTVLQQAKLDHEEVEQSRERIERLQDEVTVYQELVRLSEAKNHHLLQALESHNNGTKGEDYYVTQHAELELKKRELEKKQEDINREIDELAKRRDQLADSQKSIDDERQNVIERGNQAARVREEELRRLKLEWKQKEEQQTAQYNEHYNEMLRLMNEALEGVKPVIDEIQKMKDQRPWTQQQAREFCDRVYEIAQDTAAGRFIVTPRTAPPRPGEGVILTSPTKSRARARANMAQASSSRYAYADEDEMSVDG</sequence>
<feature type="region of interest" description="Disordered" evidence="2">
    <location>
        <begin position="787"/>
        <end position="833"/>
    </location>
</feature>
<keyword evidence="1" id="KW-0175">Coiled coil</keyword>
<feature type="coiled-coil region" evidence="1">
    <location>
        <begin position="584"/>
        <end position="621"/>
    </location>
</feature>
<name>A0ABR4PV97_9HELO</name>
<evidence type="ECO:0000256" key="2">
    <source>
        <dbReference type="SAM" id="MobiDB-lite"/>
    </source>
</evidence>
<comment type="caution">
    <text evidence="3">The sequence shown here is derived from an EMBL/GenBank/DDBJ whole genome shotgun (WGS) entry which is preliminary data.</text>
</comment>
<gene>
    <name evidence="3" type="ORF">PVAG01_00755</name>
</gene>
<feature type="compositionally biased region" description="Polar residues" evidence="2">
    <location>
        <begin position="99"/>
        <end position="113"/>
    </location>
</feature>
<dbReference type="Proteomes" id="UP001629113">
    <property type="component" value="Unassembled WGS sequence"/>
</dbReference>
<feature type="compositionally biased region" description="Acidic residues" evidence="2">
    <location>
        <begin position="51"/>
        <end position="60"/>
    </location>
</feature>
<feature type="region of interest" description="Disordered" evidence="2">
    <location>
        <begin position="1"/>
        <end position="193"/>
    </location>
</feature>
<accession>A0ABR4PV97</accession>
<feature type="coiled-coil region" evidence="1">
    <location>
        <begin position="646"/>
        <end position="719"/>
    </location>
</feature>
<evidence type="ECO:0000313" key="3">
    <source>
        <dbReference type="EMBL" id="KAL3427246.1"/>
    </source>
</evidence>
<feature type="compositionally biased region" description="Basic residues" evidence="2">
    <location>
        <begin position="1"/>
        <end position="10"/>
    </location>
</feature>